<keyword evidence="4" id="KW-1185">Reference proteome</keyword>
<evidence type="ECO:0000313" key="4">
    <source>
        <dbReference type="Proteomes" id="UP001200430"/>
    </source>
</evidence>
<keyword evidence="1" id="KW-0378">Hydrolase</keyword>
<dbReference type="InterPro" id="IPR050287">
    <property type="entry name" value="MTA/SAH_deaminase"/>
</dbReference>
<dbReference type="Gene3D" id="3.20.20.140">
    <property type="entry name" value="Metal-dependent hydrolases"/>
    <property type="match status" value="1"/>
</dbReference>
<evidence type="ECO:0000313" key="3">
    <source>
        <dbReference type="EMBL" id="MCF4141360.1"/>
    </source>
</evidence>
<organism evidence="3 4">
    <name type="scientific">Dethiosulfovibrio marinus</name>
    <dbReference type="NCBI Taxonomy" id="133532"/>
    <lineage>
        <taxon>Bacteria</taxon>
        <taxon>Thermotogati</taxon>
        <taxon>Synergistota</taxon>
        <taxon>Synergistia</taxon>
        <taxon>Synergistales</taxon>
        <taxon>Dethiosulfovibrionaceae</taxon>
        <taxon>Dethiosulfovibrio</taxon>
    </lineage>
</organism>
<feature type="domain" description="Amidohydrolase-related" evidence="2">
    <location>
        <begin position="57"/>
        <end position="322"/>
    </location>
</feature>
<dbReference type="InterPro" id="IPR006680">
    <property type="entry name" value="Amidohydro-rel"/>
</dbReference>
<dbReference type="Pfam" id="PF01979">
    <property type="entry name" value="Amidohydro_1"/>
    <property type="match status" value="1"/>
</dbReference>
<dbReference type="PANTHER" id="PTHR43794:SF11">
    <property type="entry name" value="AMIDOHYDROLASE-RELATED DOMAIN-CONTAINING PROTEIN"/>
    <property type="match status" value="1"/>
</dbReference>
<dbReference type="Proteomes" id="UP001200430">
    <property type="component" value="Unassembled WGS sequence"/>
</dbReference>
<gene>
    <name evidence="3" type="ORF">L2W38_00815</name>
</gene>
<dbReference type="InterPro" id="IPR032466">
    <property type="entry name" value="Metal_Hydrolase"/>
</dbReference>
<evidence type="ECO:0000256" key="1">
    <source>
        <dbReference type="ARBA" id="ARBA00022801"/>
    </source>
</evidence>
<dbReference type="EMBL" id="JAKGUD010000001">
    <property type="protein sequence ID" value="MCF4141360.1"/>
    <property type="molecule type" value="Genomic_DNA"/>
</dbReference>
<proteinExistence type="predicted"/>
<reference evidence="3 4" key="1">
    <citation type="submission" date="2022-01" db="EMBL/GenBank/DDBJ databases">
        <title>Dethiosulfovibrio faecalis sp. nov., a novel proteolytic, non-sulfur-reducing bacterium isolated from a marine aquaculture solid waste bioreactor.</title>
        <authorList>
            <person name="Grabowski S."/>
            <person name="Apolinario E."/>
            <person name="Schneider N."/>
            <person name="Marshall C.W."/>
            <person name="Sowers K.R."/>
        </authorList>
    </citation>
    <scope>NUCLEOTIDE SEQUENCE [LARGE SCALE GENOMIC DNA]</scope>
    <source>
        <strain evidence="3 4">DSM 12537</strain>
    </source>
</reference>
<name>A0ABS9EJM2_9BACT</name>
<dbReference type="SUPFAM" id="SSF51338">
    <property type="entry name" value="Composite domain of metallo-dependent hydrolases"/>
    <property type="match status" value="1"/>
</dbReference>
<dbReference type="PANTHER" id="PTHR43794">
    <property type="entry name" value="AMINOHYDROLASE SSNA-RELATED"/>
    <property type="match status" value="1"/>
</dbReference>
<comment type="caution">
    <text evidence="3">The sequence shown here is derived from an EMBL/GenBank/DDBJ whole genome shotgun (WGS) entry which is preliminary data.</text>
</comment>
<dbReference type="SUPFAM" id="SSF51556">
    <property type="entry name" value="Metallo-dependent hydrolases"/>
    <property type="match status" value="1"/>
</dbReference>
<dbReference type="Gene3D" id="2.30.40.10">
    <property type="entry name" value="Urease, subunit C, domain 1"/>
    <property type="match status" value="1"/>
</dbReference>
<evidence type="ECO:0000259" key="2">
    <source>
        <dbReference type="Pfam" id="PF01979"/>
    </source>
</evidence>
<sequence>MDQNRYIISNGVVADGRGVFFYNGSVLVDSGRIASVGPLDDMEVEGLPVLDVGGRLILPGLVNMHHHLYSHFAPGLAPHGPSEGFVEVLEDLWWPLDASMDESSVYWSSLCGAMDSVRHGVTTFFDHHASMNLSEGALDVIDRAVEKVGSRAVLCLEMSDRLGRERVKEQFEENVRFWSAHRNDTARKGMLGIHANMTLSDESMAFLGRQKPEEMSIHVHCGEGRPDYDFCVEKGYHGPVHRLDSFGLISPGSLLVHCIHLSERDYRILEDISPAVVTNPESNANNRVGRMDRGRIGRFLLGTDGMSGDMVASLRSAFLLDRQAPRLWEGLKDAFFDGRYDYVRRFFPDLRGFEVGAAADIAVLDYVPLTPVSEDNLLGHLIFGAKGGNSFMTVVDGKILWHDGNFTDSDLNDVSLISEARKAAFSLHGRFEALDWNGHLR</sequence>
<protein>
    <submittedName>
        <fullName evidence="3">Amidohydrolase family protein</fullName>
    </submittedName>
</protein>
<dbReference type="RefSeq" id="WP_236097704.1">
    <property type="nucleotide sequence ID" value="NZ_JAKGUD010000001.1"/>
</dbReference>
<dbReference type="InterPro" id="IPR011059">
    <property type="entry name" value="Metal-dep_hydrolase_composite"/>
</dbReference>
<accession>A0ABS9EJM2</accession>